<sequence length="39" mass="4463">MIELRKIKETVYLTDQILVTATIDGLLVEIFEKRLGNVS</sequence>
<reference evidence="1 2" key="1">
    <citation type="submission" date="2019-10" db="EMBL/GenBank/DDBJ databases">
        <authorList>
            <person name="Karimi E."/>
        </authorList>
    </citation>
    <scope>NUCLEOTIDE SEQUENCE [LARGE SCALE GENOMIC DNA]</scope>
    <source>
        <strain evidence="1">Exiguobacterium sp. 9Y</strain>
    </source>
</reference>
<dbReference type="Proteomes" id="UP000439752">
    <property type="component" value="Unassembled WGS sequence"/>
</dbReference>
<proteinExistence type="predicted"/>
<accession>A0A653IGJ6</accession>
<evidence type="ECO:0000313" key="2">
    <source>
        <dbReference type="Proteomes" id="UP000439752"/>
    </source>
</evidence>
<dbReference type="EMBL" id="CABWKQ010000032">
    <property type="protein sequence ID" value="VWX38405.1"/>
    <property type="molecule type" value="Genomic_DNA"/>
</dbReference>
<organism evidence="1 2">
    <name type="scientific">Exiguobacterium oxidotolerans</name>
    <dbReference type="NCBI Taxonomy" id="223958"/>
    <lineage>
        <taxon>Bacteria</taxon>
        <taxon>Bacillati</taxon>
        <taxon>Bacillota</taxon>
        <taxon>Bacilli</taxon>
        <taxon>Bacillales</taxon>
        <taxon>Bacillales Family XII. Incertae Sedis</taxon>
        <taxon>Exiguobacterium</taxon>
    </lineage>
</organism>
<evidence type="ECO:0000313" key="1">
    <source>
        <dbReference type="EMBL" id="VWX38405.1"/>
    </source>
</evidence>
<name>A0A653IGJ6_9BACL</name>
<keyword evidence="2" id="KW-1185">Reference proteome</keyword>
<dbReference type="AlphaFoldDB" id="A0A653IGJ6"/>
<gene>
    <name evidence="1" type="ORF">EXIGUO9Y_380164</name>
</gene>
<protein>
    <submittedName>
        <fullName evidence="1">Uncharacterized protein</fullName>
    </submittedName>
</protein>